<keyword evidence="4" id="KW-0949">S-adenosyl-L-methionine</keyword>
<evidence type="ECO:0000256" key="1">
    <source>
        <dbReference type="ARBA" id="ARBA00010203"/>
    </source>
</evidence>
<comment type="catalytic activity">
    <reaction evidence="7">
        <text>a 2'-deoxycytidine in DNA + S-adenosyl-L-methionine = an N(4)-methyl-2'-deoxycytidine in DNA + S-adenosyl-L-homocysteine + H(+)</text>
        <dbReference type="Rhea" id="RHEA:16857"/>
        <dbReference type="Rhea" id="RHEA-COMP:11369"/>
        <dbReference type="Rhea" id="RHEA-COMP:13674"/>
        <dbReference type="ChEBI" id="CHEBI:15378"/>
        <dbReference type="ChEBI" id="CHEBI:57856"/>
        <dbReference type="ChEBI" id="CHEBI:59789"/>
        <dbReference type="ChEBI" id="CHEBI:85452"/>
        <dbReference type="ChEBI" id="CHEBI:137933"/>
        <dbReference type="EC" id="2.1.1.113"/>
    </reaction>
</comment>
<accession>A0A1R7Q9A9</accession>
<sequence>MAFEIFNDDCLNILKSIEDDHINLTITSPPYCIGKAYDIHTTIEGFIEINEPVIKLICEKTKPGGSVCWQVGHHVLKDEIVPLDFVVYEIFKRVCPEMKLKNRIIWTFEHGANCRNRFSGRHETILWFSKGKDCYFDLDAVRVKQKYPGKKYYKGPKKGEYSGNPLGKNPGDVWAIPNVKANHMEKTDHPCQFPIALAQRLIKALCPENGIVLDPFMGSGSTGAASILENKDFIGIELKSEYYEIAKNRLQDAEIGLLKYREIDKPIFDPANAGSVAKDPFINGVLNENSSY</sequence>
<evidence type="ECO:0000313" key="11">
    <source>
        <dbReference type="Proteomes" id="UP000196240"/>
    </source>
</evidence>
<keyword evidence="6" id="KW-0238">DNA-binding</keyword>
<gene>
    <name evidence="10" type="primary">rsrIM</name>
    <name evidence="10" type="ORF">ACNJC6_00409</name>
</gene>
<keyword evidence="3 10" id="KW-0808">Transferase</keyword>
<dbReference type="GO" id="GO:0009307">
    <property type="term" value="P:DNA restriction-modification system"/>
    <property type="evidence" value="ECO:0007669"/>
    <property type="project" value="UniProtKB-KW"/>
</dbReference>
<dbReference type="Pfam" id="PF01555">
    <property type="entry name" value="N6_N4_Mtase"/>
    <property type="match status" value="1"/>
</dbReference>
<reference evidence="10 11" key="1">
    <citation type="submission" date="2017-02" db="EMBL/GenBank/DDBJ databases">
        <authorList>
            <person name="Peterson S.W."/>
        </authorList>
    </citation>
    <scope>NUCLEOTIDE SEQUENCE [LARGE SCALE GENOMIC DNA]</scope>
    <source>
        <strain evidence="10">C6</strain>
    </source>
</reference>
<dbReference type="AlphaFoldDB" id="A0A1R7Q9A9"/>
<dbReference type="GO" id="GO:0008170">
    <property type="term" value="F:N-methyltransferase activity"/>
    <property type="evidence" value="ECO:0007669"/>
    <property type="project" value="InterPro"/>
</dbReference>
<dbReference type="PROSITE" id="PS00093">
    <property type="entry name" value="N4_MTASE"/>
    <property type="match status" value="1"/>
</dbReference>
<dbReference type="REBASE" id="196859">
    <property type="entry name" value="M.AjoC6ORF409P"/>
</dbReference>
<proteinExistence type="inferred from homology"/>
<keyword evidence="5" id="KW-0680">Restriction system</keyword>
<comment type="similarity">
    <text evidence="1">Belongs to the N(4)/N(6)-methyltransferase family. N(4) subfamily.</text>
</comment>
<evidence type="ECO:0000256" key="7">
    <source>
        <dbReference type="ARBA" id="ARBA00049120"/>
    </source>
</evidence>
<evidence type="ECO:0000313" key="10">
    <source>
        <dbReference type="EMBL" id="SJX20812.1"/>
    </source>
</evidence>
<dbReference type="GO" id="GO:0003677">
    <property type="term" value="F:DNA binding"/>
    <property type="evidence" value="ECO:0007669"/>
    <property type="project" value="UniProtKB-KW"/>
</dbReference>
<name>A0A1R7Q9A9_ACIJO</name>
<protein>
    <recommendedName>
        <fullName evidence="8">Methyltransferase</fullName>
        <ecNumber evidence="8">2.1.1.-</ecNumber>
    </recommendedName>
</protein>
<dbReference type="SUPFAM" id="SSF53335">
    <property type="entry name" value="S-adenosyl-L-methionine-dependent methyltransferases"/>
    <property type="match status" value="1"/>
</dbReference>
<dbReference type="EMBL" id="FUUY01000001">
    <property type="protein sequence ID" value="SJX20812.1"/>
    <property type="molecule type" value="Genomic_DNA"/>
</dbReference>
<dbReference type="PRINTS" id="PR00508">
    <property type="entry name" value="S21N4MTFRASE"/>
</dbReference>
<dbReference type="GO" id="GO:0032259">
    <property type="term" value="P:methylation"/>
    <property type="evidence" value="ECO:0007669"/>
    <property type="project" value="UniProtKB-KW"/>
</dbReference>
<evidence type="ECO:0000259" key="9">
    <source>
        <dbReference type="Pfam" id="PF01555"/>
    </source>
</evidence>
<dbReference type="Proteomes" id="UP000196240">
    <property type="component" value="Unassembled WGS sequence"/>
</dbReference>
<feature type="domain" description="DNA methylase N-4/N-6" evidence="9">
    <location>
        <begin position="22"/>
        <end position="247"/>
    </location>
</feature>
<dbReference type="InterPro" id="IPR017985">
    <property type="entry name" value="MeTrfase_CN4_CS"/>
</dbReference>
<evidence type="ECO:0000256" key="8">
    <source>
        <dbReference type="RuleBase" id="RU362026"/>
    </source>
</evidence>
<evidence type="ECO:0000256" key="2">
    <source>
        <dbReference type="ARBA" id="ARBA00022603"/>
    </source>
</evidence>
<keyword evidence="2 10" id="KW-0489">Methyltransferase</keyword>
<dbReference type="EC" id="2.1.1.-" evidence="8"/>
<evidence type="ECO:0000256" key="4">
    <source>
        <dbReference type="ARBA" id="ARBA00022691"/>
    </source>
</evidence>
<dbReference type="Gene3D" id="3.40.50.150">
    <property type="entry name" value="Vaccinia Virus protein VP39"/>
    <property type="match status" value="1"/>
</dbReference>
<dbReference type="InterPro" id="IPR001091">
    <property type="entry name" value="RM_Methyltransferase"/>
</dbReference>
<dbReference type="InterPro" id="IPR002941">
    <property type="entry name" value="DNA_methylase_N4/N6"/>
</dbReference>
<dbReference type="GO" id="GO:0015667">
    <property type="term" value="F:site-specific DNA-methyltransferase (cytosine-N4-specific) activity"/>
    <property type="evidence" value="ECO:0007669"/>
    <property type="project" value="UniProtKB-EC"/>
</dbReference>
<dbReference type="RefSeq" id="WP_087010870.1">
    <property type="nucleotide sequence ID" value="NZ_FUUY01000001.1"/>
</dbReference>
<organism evidence="10 11">
    <name type="scientific">Acinetobacter johnsonii</name>
    <dbReference type="NCBI Taxonomy" id="40214"/>
    <lineage>
        <taxon>Bacteria</taxon>
        <taxon>Pseudomonadati</taxon>
        <taxon>Pseudomonadota</taxon>
        <taxon>Gammaproteobacteria</taxon>
        <taxon>Moraxellales</taxon>
        <taxon>Moraxellaceae</taxon>
        <taxon>Acinetobacter</taxon>
    </lineage>
</organism>
<dbReference type="InterPro" id="IPR029063">
    <property type="entry name" value="SAM-dependent_MTases_sf"/>
</dbReference>
<evidence type="ECO:0000256" key="5">
    <source>
        <dbReference type="ARBA" id="ARBA00022747"/>
    </source>
</evidence>
<evidence type="ECO:0000256" key="6">
    <source>
        <dbReference type="ARBA" id="ARBA00023125"/>
    </source>
</evidence>
<evidence type="ECO:0000256" key="3">
    <source>
        <dbReference type="ARBA" id="ARBA00022679"/>
    </source>
</evidence>